<name>A0AAW8NGV5_PSEOX</name>
<dbReference type="Proteomes" id="UP001262032">
    <property type="component" value="Unassembled WGS sequence"/>
</dbReference>
<comment type="caution">
    <text evidence="1">The sequence shown here is derived from an EMBL/GenBank/DDBJ whole genome shotgun (WGS) entry which is preliminary data.</text>
</comment>
<sequence>MTPFEALPHSSNLLDIRGAAAAAGVSAESVHHLVTLRIIKALEEDPEHGPLFGVEQIPVLEILSAMSVLNFRIEDMRDMVRVIDTLGQQPASELAARYRLRLGLFTEALQHRPVVTTEQQVSKNHLIHALTTRYTWLSS</sequence>
<dbReference type="AlphaFoldDB" id="A0AAW8NGV5"/>
<protein>
    <submittedName>
        <fullName evidence="1">Uncharacterized protein</fullName>
    </submittedName>
</protein>
<gene>
    <name evidence="1" type="ORF">J2X12_004164</name>
</gene>
<proteinExistence type="predicted"/>
<evidence type="ECO:0000313" key="1">
    <source>
        <dbReference type="EMBL" id="MDR7166110.1"/>
    </source>
</evidence>
<dbReference type="RefSeq" id="WP_174177449.1">
    <property type="nucleotide sequence ID" value="NZ_JABTYH010000010.1"/>
</dbReference>
<accession>A0AAW8NGV5</accession>
<organism evidence="1 2">
    <name type="scientific">Pseudarthrobacter oxydans</name>
    <name type="common">Arthrobacter oxydans</name>
    <dbReference type="NCBI Taxonomy" id="1671"/>
    <lineage>
        <taxon>Bacteria</taxon>
        <taxon>Bacillati</taxon>
        <taxon>Actinomycetota</taxon>
        <taxon>Actinomycetes</taxon>
        <taxon>Micrococcales</taxon>
        <taxon>Micrococcaceae</taxon>
        <taxon>Pseudarthrobacter</taxon>
    </lineage>
</organism>
<dbReference type="EMBL" id="JAVDWN010000027">
    <property type="protein sequence ID" value="MDR7166110.1"/>
    <property type="molecule type" value="Genomic_DNA"/>
</dbReference>
<reference evidence="1" key="1">
    <citation type="submission" date="2023-07" db="EMBL/GenBank/DDBJ databases">
        <title>Sorghum-associated microbial communities from plants grown in Nebraska, USA.</title>
        <authorList>
            <person name="Schachtman D."/>
        </authorList>
    </citation>
    <scope>NUCLEOTIDE SEQUENCE</scope>
    <source>
        <strain evidence="1">BE261</strain>
    </source>
</reference>
<evidence type="ECO:0000313" key="2">
    <source>
        <dbReference type="Proteomes" id="UP001262032"/>
    </source>
</evidence>